<keyword evidence="4" id="KW-1185">Reference proteome</keyword>
<dbReference type="RefSeq" id="WP_139205543.1">
    <property type="nucleotide sequence ID" value="NZ_FNJJ01000004.1"/>
</dbReference>
<gene>
    <name evidence="3" type="ORF">SAMN05216213_104275</name>
</gene>
<feature type="transmembrane region" description="Helical" evidence="1">
    <location>
        <begin position="59"/>
        <end position="83"/>
    </location>
</feature>
<feature type="domain" description="YcxB-like C-terminal" evidence="2">
    <location>
        <begin position="99"/>
        <end position="152"/>
    </location>
</feature>
<name>A0A1H0TVC5_9GAMM</name>
<keyword evidence="1" id="KW-0812">Transmembrane</keyword>
<dbReference type="Proteomes" id="UP000199460">
    <property type="component" value="Unassembled WGS sequence"/>
</dbReference>
<feature type="transmembrane region" description="Helical" evidence="1">
    <location>
        <begin position="29"/>
        <end position="47"/>
    </location>
</feature>
<protein>
    <recommendedName>
        <fullName evidence="2">YcxB-like C-terminal domain-containing protein</fullName>
    </recommendedName>
</protein>
<dbReference type="GeneID" id="300931374"/>
<keyword evidence="1" id="KW-0472">Membrane</keyword>
<organism evidence="3 4">
    <name type="scientific">Ectopseudomonas guguanensis</name>
    <dbReference type="NCBI Taxonomy" id="1198456"/>
    <lineage>
        <taxon>Bacteria</taxon>
        <taxon>Pseudomonadati</taxon>
        <taxon>Pseudomonadota</taxon>
        <taxon>Gammaproteobacteria</taxon>
        <taxon>Pseudomonadales</taxon>
        <taxon>Pseudomonadaceae</taxon>
        <taxon>Ectopseudomonas</taxon>
    </lineage>
</organism>
<keyword evidence="1" id="KW-1133">Transmembrane helix</keyword>
<dbReference type="InterPro" id="IPR025588">
    <property type="entry name" value="YcxB-like_C"/>
</dbReference>
<evidence type="ECO:0000313" key="4">
    <source>
        <dbReference type="Proteomes" id="UP000199460"/>
    </source>
</evidence>
<accession>A0A1H0TVC5</accession>
<proteinExistence type="predicted"/>
<reference evidence="4" key="1">
    <citation type="submission" date="2016-10" db="EMBL/GenBank/DDBJ databases">
        <authorList>
            <person name="Varghese N."/>
            <person name="Submissions S."/>
        </authorList>
    </citation>
    <scope>NUCLEOTIDE SEQUENCE [LARGE SCALE GENOMIC DNA]</scope>
    <source>
        <strain evidence="4">JCM 18416</strain>
    </source>
</reference>
<dbReference type="AlphaFoldDB" id="A0A1H0TVC5"/>
<evidence type="ECO:0000259" key="2">
    <source>
        <dbReference type="Pfam" id="PF14317"/>
    </source>
</evidence>
<dbReference type="EMBL" id="FNJJ01000004">
    <property type="protein sequence ID" value="SDP57496.1"/>
    <property type="molecule type" value="Genomic_DNA"/>
</dbReference>
<dbReference type="Pfam" id="PF14317">
    <property type="entry name" value="YcxB"/>
    <property type="match status" value="1"/>
</dbReference>
<dbReference type="OrthoDB" id="9979346at2"/>
<evidence type="ECO:0000313" key="3">
    <source>
        <dbReference type="EMBL" id="SDP57496.1"/>
    </source>
</evidence>
<evidence type="ECO:0000256" key="1">
    <source>
        <dbReference type="SAM" id="Phobius"/>
    </source>
</evidence>
<sequence length="221" mass="25872">MRHRKISSNYKPREMGFLVFYTGLRSSRFLLSFVFLWILFAWLYIPWTQAEPKLILTLIFMGAFLCGTFCVIGLALSSLFYMLKTVRGGIPIGDIEHKINEEGIQQTSKNIEVTLSWHAIESIIPYKSHIILLTKVPYYFIALKKQSFESNMDCDIFYREAKALIGQRDSRKDKARTKRLEWEAQEKWQMTTLLRSFAKNWEDNLPKQSLRNIVGRANSQS</sequence>